<dbReference type="InterPro" id="IPR036737">
    <property type="entry name" value="OmpA-like_sf"/>
</dbReference>
<feature type="domain" description="OmpA-like" evidence="1">
    <location>
        <begin position="420"/>
        <end position="485"/>
    </location>
</feature>
<organism evidence="2 3">
    <name type="scientific">Desulfonema magnum</name>
    <dbReference type="NCBI Taxonomy" id="45655"/>
    <lineage>
        <taxon>Bacteria</taxon>
        <taxon>Pseudomonadati</taxon>
        <taxon>Thermodesulfobacteriota</taxon>
        <taxon>Desulfobacteria</taxon>
        <taxon>Desulfobacterales</taxon>
        <taxon>Desulfococcaceae</taxon>
        <taxon>Desulfonema</taxon>
    </lineage>
</organism>
<evidence type="ECO:0000313" key="3">
    <source>
        <dbReference type="Proteomes" id="UP000663722"/>
    </source>
</evidence>
<sequence>MIRQIILFLMVIFCFFFASCVKKCPICPILSQEIEKEREVAGKELAEFESGVRYLAKDVLYQLFRVPCDPDKREIITLKEFTNFDSENKRDTRKIIESLMAEEFTKGNRFTVALSDSSIRPDYILRCALSFEEFQGMRRPRLNVSVTDTDQLIIAQANVRFLSFDCPVSELSEKTRKDLMEFRPGIRYLARQMLCQLLEDSFSMRKKLIRFGEFNNLNPSYRLKAENNIMTFIIEELGDKFLFASKESEEQPDYIVEGTLFFDQETGHSVPHLQIRALDTESKIIRAKVSARFLSFPSDQSALDKQLAFAHEADKDEIRRSELNRGDEVPDESFPDLAIEKFIDKANNLFLEGEYQKAISLYEQILSAVEYGGQKFEKLCNLLYTAYYQEKELDKSGKYLRDLISEKVKSGTKIPFKPRFKQNSDDFIETEREEYEFILKTIGKYFKNNPDICFAVYGHTSITGSDRSNCFLSKLRAKKVADLLNISPERYKVIGRASANCNICTGENEADRRVEFKILKPGYEPEEVLPCMKYLKRQR</sequence>
<dbReference type="Gene3D" id="3.30.1330.60">
    <property type="entry name" value="OmpA-like domain"/>
    <property type="match status" value="1"/>
</dbReference>
<dbReference type="AlphaFoldDB" id="A0A975GNP6"/>
<protein>
    <submittedName>
        <fullName evidence="2">OmpA-like domain-containing protein</fullName>
    </submittedName>
</protein>
<proteinExistence type="predicted"/>
<dbReference type="RefSeq" id="WP_207682421.1">
    <property type="nucleotide sequence ID" value="NZ_CP061800.1"/>
</dbReference>
<dbReference type="Proteomes" id="UP000663722">
    <property type="component" value="Chromosome"/>
</dbReference>
<dbReference type="SUPFAM" id="SSF103088">
    <property type="entry name" value="OmpA-like"/>
    <property type="match status" value="1"/>
</dbReference>
<evidence type="ECO:0000259" key="1">
    <source>
        <dbReference type="Pfam" id="PF00691"/>
    </source>
</evidence>
<dbReference type="EMBL" id="CP061800">
    <property type="protein sequence ID" value="QTA87073.1"/>
    <property type="molecule type" value="Genomic_DNA"/>
</dbReference>
<gene>
    <name evidence="2" type="ORF">dnm_031000</name>
</gene>
<reference evidence="2" key="1">
    <citation type="journal article" date="2021" name="Microb. Physiol.">
        <title>Proteogenomic Insights into the Physiology of Marine, Sulfate-Reducing, Filamentous Desulfonema limicola and Desulfonema magnum.</title>
        <authorList>
            <person name="Schnaars V."/>
            <person name="Wohlbrand L."/>
            <person name="Scheve S."/>
            <person name="Hinrichs C."/>
            <person name="Reinhardt R."/>
            <person name="Rabus R."/>
        </authorList>
    </citation>
    <scope>NUCLEOTIDE SEQUENCE</scope>
    <source>
        <strain evidence="2">4be13</strain>
    </source>
</reference>
<dbReference type="KEGG" id="dmm:dnm_031000"/>
<dbReference type="Pfam" id="PF00691">
    <property type="entry name" value="OmpA"/>
    <property type="match status" value="1"/>
</dbReference>
<keyword evidence="3" id="KW-1185">Reference proteome</keyword>
<accession>A0A975GNP6</accession>
<dbReference type="PROSITE" id="PS51257">
    <property type="entry name" value="PROKAR_LIPOPROTEIN"/>
    <property type="match status" value="1"/>
</dbReference>
<evidence type="ECO:0000313" key="2">
    <source>
        <dbReference type="EMBL" id="QTA87073.1"/>
    </source>
</evidence>
<name>A0A975GNP6_9BACT</name>
<dbReference type="InterPro" id="IPR006665">
    <property type="entry name" value="OmpA-like"/>
</dbReference>